<accession>A0A371FT83</accession>
<evidence type="ECO:0000313" key="3">
    <source>
        <dbReference type="Proteomes" id="UP000257109"/>
    </source>
</evidence>
<keyword evidence="3" id="KW-1185">Reference proteome</keyword>
<name>A0A371FT83_MUCPR</name>
<feature type="non-terminal residue" evidence="2">
    <location>
        <position position="1"/>
    </location>
</feature>
<evidence type="ECO:0000256" key="1">
    <source>
        <dbReference type="SAM" id="MobiDB-lite"/>
    </source>
</evidence>
<proteinExistence type="predicted"/>
<sequence length="98" mass="11122">MNVQPRLLGPTQEDPTETTPSRPSQATWPNISIREQPNMKWPYSTFHVSHVTPRVTSNAHRKGRLGNPLLNWTRIESMELNTRLMCDAFKLALGVVLG</sequence>
<feature type="region of interest" description="Disordered" evidence="1">
    <location>
        <begin position="1"/>
        <end position="31"/>
    </location>
</feature>
<feature type="compositionally biased region" description="Polar residues" evidence="1">
    <location>
        <begin position="17"/>
        <end position="31"/>
    </location>
</feature>
<dbReference type="AlphaFoldDB" id="A0A371FT83"/>
<comment type="caution">
    <text evidence="2">The sequence shown here is derived from an EMBL/GenBank/DDBJ whole genome shotgun (WGS) entry which is preliminary data.</text>
</comment>
<dbReference type="Proteomes" id="UP000257109">
    <property type="component" value="Unassembled WGS sequence"/>
</dbReference>
<gene>
    <name evidence="2" type="ORF">CR513_37788</name>
</gene>
<reference evidence="2" key="1">
    <citation type="submission" date="2018-05" db="EMBL/GenBank/DDBJ databases">
        <title>Draft genome of Mucuna pruriens seed.</title>
        <authorList>
            <person name="Nnadi N.E."/>
            <person name="Vos R."/>
            <person name="Hasami M.H."/>
            <person name="Devisetty U.K."/>
            <person name="Aguiy J.C."/>
        </authorList>
    </citation>
    <scope>NUCLEOTIDE SEQUENCE [LARGE SCALE GENOMIC DNA]</scope>
    <source>
        <strain evidence="2">JCA_2017</strain>
    </source>
</reference>
<evidence type="ECO:0000313" key="2">
    <source>
        <dbReference type="EMBL" id="RDX81534.1"/>
    </source>
</evidence>
<dbReference type="EMBL" id="QJKJ01007903">
    <property type="protein sequence ID" value="RDX81534.1"/>
    <property type="molecule type" value="Genomic_DNA"/>
</dbReference>
<organism evidence="2 3">
    <name type="scientific">Mucuna pruriens</name>
    <name type="common">Velvet bean</name>
    <name type="synonym">Dolichos pruriens</name>
    <dbReference type="NCBI Taxonomy" id="157652"/>
    <lineage>
        <taxon>Eukaryota</taxon>
        <taxon>Viridiplantae</taxon>
        <taxon>Streptophyta</taxon>
        <taxon>Embryophyta</taxon>
        <taxon>Tracheophyta</taxon>
        <taxon>Spermatophyta</taxon>
        <taxon>Magnoliopsida</taxon>
        <taxon>eudicotyledons</taxon>
        <taxon>Gunneridae</taxon>
        <taxon>Pentapetalae</taxon>
        <taxon>rosids</taxon>
        <taxon>fabids</taxon>
        <taxon>Fabales</taxon>
        <taxon>Fabaceae</taxon>
        <taxon>Papilionoideae</taxon>
        <taxon>50 kb inversion clade</taxon>
        <taxon>NPAAA clade</taxon>
        <taxon>indigoferoid/millettioid clade</taxon>
        <taxon>Phaseoleae</taxon>
        <taxon>Mucuna</taxon>
    </lineage>
</organism>
<protein>
    <submittedName>
        <fullName evidence="2">Uncharacterized protein</fullName>
    </submittedName>
</protein>